<name>A0ABS4T5Z4_9PSEU</name>
<dbReference type="GO" id="GO:0003677">
    <property type="term" value="F:DNA binding"/>
    <property type="evidence" value="ECO:0007669"/>
    <property type="project" value="UniProtKB-KW"/>
</dbReference>
<comment type="caution">
    <text evidence="1">The sequence shown here is derived from an EMBL/GenBank/DDBJ whole genome shotgun (WGS) entry which is preliminary data.</text>
</comment>
<dbReference type="EMBL" id="JAGINW010000001">
    <property type="protein sequence ID" value="MBP2319877.1"/>
    <property type="molecule type" value="Genomic_DNA"/>
</dbReference>
<keyword evidence="1" id="KW-0238">DNA-binding</keyword>
<evidence type="ECO:0000313" key="2">
    <source>
        <dbReference type="Proteomes" id="UP001519332"/>
    </source>
</evidence>
<gene>
    <name evidence="1" type="ORF">JOF56_000262</name>
</gene>
<organism evidence="1 2">
    <name type="scientific">Kibdelosporangium banguiense</name>
    <dbReference type="NCBI Taxonomy" id="1365924"/>
    <lineage>
        <taxon>Bacteria</taxon>
        <taxon>Bacillati</taxon>
        <taxon>Actinomycetota</taxon>
        <taxon>Actinomycetes</taxon>
        <taxon>Pseudonocardiales</taxon>
        <taxon>Pseudonocardiaceae</taxon>
        <taxon>Kibdelosporangium</taxon>
    </lineage>
</organism>
<sequence>MLAASGVPLTYAQAWMLVAVFKHSMDDGGATLHEVAEGTKVPAGIFEPVARQLVDARYLTEAECHYRFTPKGAEAFSRLIGACRAWLLARLADWHEGDNHQFAKAVDRLAEEMISSSRDLGAGRHAANV</sequence>
<dbReference type="Gene3D" id="1.10.10.10">
    <property type="entry name" value="Winged helix-like DNA-binding domain superfamily/Winged helix DNA-binding domain"/>
    <property type="match status" value="1"/>
</dbReference>
<accession>A0ABS4T5Z4</accession>
<dbReference type="Proteomes" id="UP001519332">
    <property type="component" value="Unassembled WGS sequence"/>
</dbReference>
<dbReference type="InterPro" id="IPR036390">
    <property type="entry name" value="WH_DNA-bd_sf"/>
</dbReference>
<dbReference type="InterPro" id="IPR036388">
    <property type="entry name" value="WH-like_DNA-bd_sf"/>
</dbReference>
<proteinExistence type="predicted"/>
<protein>
    <submittedName>
        <fullName evidence="1">DNA-binding MarR family transcriptional regulator</fullName>
    </submittedName>
</protein>
<dbReference type="SUPFAM" id="SSF46785">
    <property type="entry name" value="Winged helix' DNA-binding domain"/>
    <property type="match status" value="1"/>
</dbReference>
<reference evidence="1 2" key="1">
    <citation type="submission" date="2021-03" db="EMBL/GenBank/DDBJ databases">
        <title>Sequencing the genomes of 1000 actinobacteria strains.</title>
        <authorList>
            <person name="Klenk H.-P."/>
        </authorList>
    </citation>
    <scope>NUCLEOTIDE SEQUENCE [LARGE SCALE GENOMIC DNA]</scope>
    <source>
        <strain evidence="1 2">DSM 46670</strain>
    </source>
</reference>
<dbReference type="RefSeq" id="WP_209633555.1">
    <property type="nucleotide sequence ID" value="NZ_JAGINW010000001.1"/>
</dbReference>
<evidence type="ECO:0000313" key="1">
    <source>
        <dbReference type="EMBL" id="MBP2319877.1"/>
    </source>
</evidence>
<keyword evidence="2" id="KW-1185">Reference proteome</keyword>